<name>D6E8N5_9ACTN</name>
<dbReference type="KEGG" id="gpa:GPA_15140"/>
<dbReference type="Proteomes" id="UP000008805">
    <property type="component" value="Chromosome"/>
</dbReference>
<dbReference type="Gene3D" id="2.30.30.90">
    <property type="match status" value="1"/>
</dbReference>
<proteinExistence type="predicted"/>
<keyword evidence="4" id="KW-1185">Reference proteome</keyword>
<evidence type="ECO:0000313" key="3">
    <source>
        <dbReference type="EMBL" id="CBL04082.1"/>
    </source>
</evidence>
<evidence type="ECO:0000313" key="4">
    <source>
        <dbReference type="Proteomes" id="UP000008805"/>
    </source>
</evidence>
<dbReference type="HOGENOM" id="CLU_150646_6_0_11"/>
<organism evidence="3 4">
    <name type="scientific">Gordonibacter pamelaeae 7-10-1-b</name>
    <dbReference type="NCBI Taxonomy" id="657308"/>
    <lineage>
        <taxon>Bacteria</taxon>
        <taxon>Bacillati</taxon>
        <taxon>Actinomycetota</taxon>
        <taxon>Coriobacteriia</taxon>
        <taxon>Eggerthellales</taxon>
        <taxon>Eggerthellaceae</taxon>
        <taxon>Gordonibacter</taxon>
    </lineage>
</organism>
<evidence type="ECO:0000259" key="2">
    <source>
        <dbReference type="SMART" id="SM00899"/>
    </source>
</evidence>
<keyword evidence="1" id="KW-0408">Iron</keyword>
<dbReference type="SMART" id="SM00899">
    <property type="entry name" value="FeoA"/>
    <property type="match status" value="1"/>
</dbReference>
<dbReference type="PATRIC" id="fig|657308.3.peg.1090"/>
<dbReference type="InterPro" id="IPR008988">
    <property type="entry name" value="Transcriptional_repressor_C"/>
</dbReference>
<dbReference type="Pfam" id="PF04023">
    <property type="entry name" value="FeoA"/>
    <property type="match status" value="1"/>
</dbReference>
<dbReference type="PANTHER" id="PTHR43151">
    <property type="entry name" value="FEOA FAMILY PROTEIN"/>
    <property type="match status" value="1"/>
</dbReference>
<dbReference type="PANTHER" id="PTHR43151:SF1">
    <property type="entry name" value="SSR2333 PROTEIN"/>
    <property type="match status" value="1"/>
</dbReference>
<evidence type="ECO:0000256" key="1">
    <source>
        <dbReference type="ARBA" id="ARBA00023004"/>
    </source>
</evidence>
<gene>
    <name evidence="3" type="ORF">GPA_15140</name>
</gene>
<dbReference type="BioCyc" id="GPAM657308:GPA_RS17370-MONOMER"/>
<dbReference type="RefSeq" id="WP_015539432.1">
    <property type="nucleotide sequence ID" value="NC_021021.1"/>
</dbReference>
<dbReference type="EMBL" id="FP929047">
    <property type="protein sequence ID" value="CBL04082.1"/>
    <property type="molecule type" value="Genomic_DNA"/>
</dbReference>
<sequence length="113" mass="11377">MGNATAAGMGRQAGVRARAHAGTGIACVDAGTMPGAACRQMPLSFLGSGETATIAKVRGKGDLHHHLENLGFVEGARVTVTAEAAGDLIVEVKGTQVALNKQIASRVITNAVA</sequence>
<dbReference type="InterPro" id="IPR053184">
    <property type="entry name" value="FeoA-like"/>
</dbReference>
<protein>
    <submittedName>
        <fullName evidence="3">Fe2+ transport system protein A</fullName>
    </submittedName>
</protein>
<reference evidence="3 4" key="2">
    <citation type="submission" date="2010-03" db="EMBL/GenBank/DDBJ databases">
        <authorList>
            <person name="Pajon A."/>
        </authorList>
    </citation>
    <scope>NUCLEOTIDE SEQUENCE [LARGE SCALE GENOMIC DNA]</scope>
    <source>
        <strain evidence="4">7-10-1-b</strain>
    </source>
</reference>
<dbReference type="GO" id="GO:0046914">
    <property type="term" value="F:transition metal ion binding"/>
    <property type="evidence" value="ECO:0007669"/>
    <property type="project" value="InterPro"/>
</dbReference>
<dbReference type="AlphaFoldDB" id="D6E8N5"/>
<dbReference type="SUPFAM" id="SSF50037">
    <property type="entry name" value="C-terminal domain of transcriptional repressors"/>
    <property type="match status" value="1"/>
</dbReference>
<accession>D6E8N5</accession>
<dbReference type="InterPro" id="IPR038157">
    <property type="entry name" value="FeoA_core_dom"/>
</dbReference>
<feature type="domain" description="Ferrous iron transporter FeoA-like" evidence="2">
    <location>
        <begin position="41"/>
        <end position="111"/>
    </location>
</feature>
<dbReference type="InterPro" id="IPR007167">
    <property type="entry name" value="Fe-transptr_FeoA-like"/>
</dbReference>
<reference evidence="3 4" key="1">
    <citation type="submission" date="2010-03" db="EMBL/GenBank/DDBJ databases">
        <title>The genome sequence of Gordonibacter pamelaeae 7-10-1-bT.</title>
        <authorList>
            <consortium name="metaHIT consortium -- http://www.metahit.eu/"/>
            <person name="Pajon A."/>
            <person name="Turner K."/>
            <person name="Parkhill J."/>
            <person name="Timmis K."/>
            <person name="Oxley A."/>
            <person name="Wurdemann D."/>
        </authorList>
    </citation>
    <scope>NUCLEOTIDE SEQUENCE [LARGE SCALE GENOMIC DNA]</scope>
    <source>
        <strain evidence="4">7-10-1-b</strain>
    </source>
</reference>
<dbReference type="GeneID" id="78361083"/>